<proteinExistence type="predicted"/>
<protein>
    <submittedName>
        <fullName evidence="3">Secreted protein</fullName>
    </submittedName>
</protein>
<reference evidence="3" key="1">
    <citation type="submission" date="2017-02" db="UniProtKB">
        <authorList>
            <consortium name="WormBaseParasite"/>
        </authorList>
    </citation>
    <scope>IDENTIFICATION</scope>
</reference>
<dbReference type="AlphaFoldDB" id="A0A0M3HTZ1"/>
<evidence type="ECO:0000313" key="2">
    <source>
        <dbReference type="Proteomes" id="UP000036681"/>
    </source>
</evidence>
<evidence type="ECO:0000256" key="1">
    <source>
        <dbReference type="SAM" id="SignalP"/>
    </source>
</evidence>
<feature type="chain" id="PRO_5005656581" evidence="1">
    <location>
        <begin position="17"/>
        <end position="79"/>
    </location>
</feature>
<dbReference type="WBParaSite" id="ALUE_0000619501-mRNA-1">
    <property type="protein sequence ID" value="ALUE_0000619501-mRNA-1"/>
    <property type="gene ID" value="ALUE_0000619501"/>
</dbReference>
<name>A0A0M3HTZ1_ASCLU</name>
<dbReference type="Proteomes" id="UP000036681">
    <property type="component" value="Unplaced"/>
</dbReference>
<evidence type="ECO:0000313" key="3">
    <source>
        <dbReference type="WBParaSite" id="ALUE_0000619501-mRNA-1"/>
    </source>
</evidence>
<keyword evidence="2" id="KW-1185">Reference proteome</keyword>
<organism evidence="2 3">
    <name type="scientific">Ascaris lumbricoides</name>
    <name type="common">Giant roundworm</name>
    <dbReference type="NCBI Taxonomy" id="6252"/>
    <lineage>
        <taxon>Eukaryota</taxon>
        <taxon>Metazoa</taxon>
        <taxon>Ecdysozoa</taxon>
        <taxon>Nematoda</taxon>
        <taxon>Chromadorea</taxon>
        <taxon>Rhabditida</taxon>
        <taxon>Spirurina</taxon>
        <taxon>Ascaridomorpha</taxon>
        <taxon>Ascaridoidea</taxon>
        <taxon>Ascarididae</taxon>
        <taxon>Ascaris</taxon>
    </lineage>
</organism>
<accession>A0A0M3HTZ1</accession>
<keyword evidence="1" id="KW-0732">Signal</keyword>
<feature type="signal peptide" evidence="1">
    <location>
        <begin position="1"/>
        <end position="16"/>
    </location>
</feature>
<sequence length="79" mass="8825">MLLLLLLLFFLLNCRRVVFVIEVKPVAAQASEVVIKVGATNWVVLKDASYGAYNSCETTDWLQDLMESSSSAQNDYGEH</sequence>